<evidence type="ECO:0000313" key="1">
    <source>
        <dbReference type="EMBL" id="GMF38851.1"/>
    </source>
</evidence>
<comment type="caution">
    <text evidence="1">The sequence shown here is derived from an EMBL/GenBank/DDBJ whole genome shotgun (WGS) entry which is preliminary data.</text>
</comment>
<organism evidence="1 2">
    <name type="scientific">Phytophthora fragariaefolia</name>
    <dbReference type="NCBI Taxonomy" id="1490495"/>
    <lineage>
        <taxon>Eukaryota</taxon>
        <taxon>Sar</taxon>
        <taxon>Stramenopiles</taxon>
        <taxon>Oomycota</taxon>
        <taxon>Peronosporomycetes</taxon>
        <taxon>Peronosporales</taxon>
        <taxon>Peronosporaceae</taxon>
        <taxon>Phytophthora</taxon>
    </lineage>
</organism>
<keyword evidence="2" id="KW-1185">Reference proteome</keyword>
<dbReference type="AlphaFoldDB" id="A0A9W6XHY7"/>
<dbReference type="Proteomes" id="UP001165121">
    <property type="component" value="Unassembled WGS sequence"/>
</dbReference>
<accession>A0A9W6XHY7</accession>
<dbReference type="EMBL" id="BSXT01001121">
    <property type="protein sequence ID" value="GMF38851.1"/>
    <property type="molecule type" value="Genomic_DNA"/>
</dbReference>
<reference evidence="1" key="1">
    <citation type="submission" date="2023-04" db="EMBL/GenBank/DDBJ databases">
        <title>Phytophthora fragariaefolia NBRC 109709.</title>
        <authorList>
            <person name="Ichikawa N."/>
            <person name="Sato H."/>
            <person name="Tonouchi N."/>
        </authorList>
    </citation>
    <scope>NUCLEOTIDE SEQUENCE</scope>
    <source>
        <strain evidence="1">NBRC 109709</strain>
    </source>
</reference>
<sequence length="202" mass="21328">MRCEACCPSGQVPGVAGSRASSWWCARELPNAGRWPAATAGSAALAVTAAAAAAAGRTMRATLLTRMSQSQAGDFWAVAVARGGQVVSAAARSSCGLDVVSTPLAMLLVEREAAETAASRHQLPVTAPDSNTRQQQQLQQRLQQLSMQLHPFLKCATQVSSPPPIFITTFASSILQLHPFYSSSRFYNSNHSTAPVDSTSPR</sequence>
<proteinExistence type="predicted"/>
<evidence type="ECO:0000313" key="2">
    <source>
        <dbReference type="Proteomes" id="UP001165121"/>
    </source>
</evidence>
<gene>
    <name evidence="1" type="ORF">Pfra01_001134000</name>
</gene>
<name>A0A9W6XHY7_9STRA</name>
<protein>
    <submittedName>
        <fullName evidence="1">Unnamed protein product</fullName>
    </submittedName>
</protein>